<dbReference type="Pfam" id="PF12706">
    <property type="entry name" value="Lactamase_B_2"/>
    <property type="match status" value="1"/>
</dbReference>
<dbReference type="PANTHER" id="PTHR15032">
    <property type="entry name" value="N-ACYL-PHOSPHATIDYLETHANOLAMINE-HYDROLYZING PHOSPHOLIPASE D"/>
    <property type="match status" value="1"/>
</dbReference>
<name>A0A381XX11_9ZZZZ</name>
<feature type="domain" description="Metallo-beta-lactamase" evidence="1">
    <location>
        <begin position="1"/>
        <end position="75"/>
    </location>
</feature>
<dbReference type="AlphaFoldDB" id="A0A381XX11"/>
<protein>
    <recommendedName>
        <fullName evidence="1">Metallo-beta-lactamase domain-containing protein</fullName>
    </recommendedName>
</protein>
<dbReference type="InterPro" id="IPR036866">
    <property type="entry name" value="RibonucZ/Hydroxyglut_hydro"/>
</dbReference>
<organism evidence="2">
    <name type="scientific">marine metagenome</name>
    <dbReference type="NCBI Taxonomy" id="408172"/>
    <lineage>
        <taxon>unclassified sequences</taxon>
        <taxon>metagenomes</taxon>
        <taxon>ecological metagenomes</taxon>
    </lineage>
</organism>
<gene>
    <name evidence="2" type="ORF">METZ01_LOCUS122178</name>
</gene>
<dbReference type="InterPro" id="IPR001279">
    <property type="entry name" value="Metallo-B-lactamas"/>
</dbReference>
<proteinExistence type="predicted"/>
<dbReference type="PANTHER" id="PTHR15032:SF4">
    <property type="entry name" value="N-ACYL-PHOSPHATIDYLETHANOLAMINE-HYDROLYZING PHOSPHOLIPASE D"/>
    <property type="match status" value="1"/>
</dbReference>
<dbReference type="Gene3D" id="3.60.15.10">
    <property type="entry name" value="Ribonuclease Z/Hydroxyacylglutathione hydrolase-like"/>
    <property type="match status" value="1"/>
</dbReference>
<reference evidence="2" key="1">
    <citation type="submission" date="2018-05" db="EMBL/GenBank/DDBJ databases">
        <authorList>
            <person name="Lanie J.A."/>
            <person name="Ng W.-L."/>
            <person name="Kazmierczak K.M."/>
            <person name="Andrzejewski T.M."/>
            <person name="Davidsen T.M."/>
            <person name="Wayne K.J."/>
            <person name="Tettelin H."/>
            <person name="Glass J.I."/>
            <person name="Rusch D."/>
            <person name="Podicherti R."/>
            <person name="Tsui H.-C.T."/>
            <person name="Winkler M.E."/>
        </authorList>
    </citation>
    <scope>NUCLEOTIDE SEQUENCE</scope>
</reference>
<accession>A0A381XX11</accession>
<feature type="non-terminal residue" evidence="2">
    <location>
        <position position="1"/>
    </location>
</feature>
<dbReference type="EMBL" id="UINC01016697">
    <property type="protein sequence ID" value="SVA69324.1"/>
    <property type="molecule type" value="Genomic_DNA"/>
</dbReference>
<dbReference type="SUPFAM" id="SSF56281">
    <property type="entry name" value="Metallo-hydrolase/oxidoreductase"/>
    <property type="match status" value="1"/>
</dbReference>
<sequence>WAGYTFKGSHNAFYSGDTGLFPGFKEIGERLGPFDLTMIEVGAYSRNWPDWHLGPEQAVVAHTWVKGARLLPLHWGLFDLAMHNWTEPMERVLAASEQKNLSVLTPQPGQPFEPGITQMARWWPELPWRGPDEHSVMSTRLGELETAELHLISGR</sequence>
<evidence type="ECO:0000313" key="2">
    <source>
        <dbReference type="EMBL" id="SVA69324.1"/>
    </source>
</evidence>
<dbReference type="GO" id="GO:0005737">
    <property type="term" value="C:cytoplasm"/>
    <property type="evidence" value="ECO:0007669"/>
    <property type="project" value="TreeGrafter"/>
</dbReference>
<evidence type="ECO:0000259" key="1">
    <source>
        <dbReference type="Pfam" id="PF12706"/>
    </source>
</evidence>